<dbReference type="RefSeq" id="WP_301241388.1">
    <property type="nucleotide sequence ID" value="NZ_JAROCC010000001.1"/>
</dbReference>
<dbReference type="Gene3D" id="3.30.457.10">
    <property type="entry name" value="Copper amine oxidase-like, N-terminal domain"/>
    <property type="match status" value="1"/>
</dbReference>
<feature type="chain" id="PRO_5045726125" evidence="1">
    <location>
        <begin position="24"/>
        <end position="574"/>
    </location>
</feature>
<evidence type="ECO:0000259" key="3">
    <source>
        <dbReference type="Pfam" id="PF07833"/>
    </source>
</evidence>
<evidence type="ECO:0000256" key="1">
    <source>
        <dbReference type="SAM" id="SignalP"/>
    </source>
</evidence>
<dbReference type="Proteomes" id="UP001175097">
    <property type="component" value="Unassembled WGS sequence"/>
</dbReference>
<dbReference type="Pfam" id="PF07833">
    <property type="entry name" value="Cu_amine_oxidN1"/>
    <property type="match status" value="1"/>
</dbReference>
<keyword evidence="5" id="KW-1185">Reference proteome</keyword>
<proteinExistence type="predicted"/>
<accession>A0ABT8JND3</accession>
<evidence type="ECO:0000313" key="4">
    <source>
        <dbReference type="EMBL" id="MDN4605897.1"/>
    </source>
</evidence>
<feature type="domain" description="Copper amine oxidase-like N-terminal" evidence="3">
    <location>
        <begin position="315"/>
        <end position="402"/>
    </location>
</feature>
<dbReference type="InterPro" id="IPR012854">
    <property type="entry name" value="Cu_amine_oxidase-like_N"/>
</dbReference>
<evidence type="ECO:0000313" key="5">
    <source>
        <dbReference type="Proteomes" id="UP001175097"/>
    </source>
</evidence>
<dbReference type="SUPFAM" id="SSF55797">
    <property type="entry name" value="PR-1-like"/>
    <property type="match status" value="1"/>
</dbReference>
<dbReference type="InterPro" id="IPR036582">
    <property type="entry name" value="Mao_N_sf"/>
</dbReference>
<comment type="caution">
    <text evidence="4">The sequence shown here is derived from an EMBL/GenBank/DDBJ whole genome shotgun (WGS) entry which is preliminary data.</text>
</comment>
<organism evidence="4 5">
    <name type="scientific">Sporosarcina highlanderae</name>
    <dbReference type="NCBI Taxonomy" id="3035916"/>
    <lineage>
        <taxon>Bacteria</taxon>
        <taxon>Bacillati</taxon>
        <taxon>Bacillota</taxon>
        <taxon>Bacilli</taxon>
        <taxon>Bacillales</taxon>
        <taxon>Caryophanaceae</taxon>
        <taxon>Sporosarcina</taxon>
    </lineage>
</organism>
<dbReference type="Pfam" id="PF00188">
    <property type="entry name" value="CAP"/>
    <property type="match status" value="1"/>
</dbReference>
<dbReference type="InterPro" id="IPR035940">
    <property type="entry name" value="CAP_sf"/>
</dbReference>
<gene>
    <name evidence="4" type="ORF">P5G49_00205</name>
</gene>
<sequence>MKLIRVLLILSLLMIAMPNGSFANDDVKFLNYSYTKDQLDAERYLNSIRAELGLSPVKMNPYLTIAATSHAKYIDINNTQLDGLSIHGQTPGKKGFTGETPTQRVSAAGGNINAGEVIVSQQSSSKDAIDVWLDTAYHRSPLINPNTTEIGVGLYKGNAVINMTSTMKNTKEQIAIFPYNNMKNVEIGFYGHETPNPLEQFKLDKSGYILSFAPNFWVDDVKATLSDSKGNEIPLLVEATDVWYFFPTYELSFDEKYTMEVSYKKENQSKMFSKKWTFTTKKFPTIYFGSTFPGVKLNNKFQNGIYNIERFNMRYLSSTELLKRLNYEVNVDEKKRTATIITPTDSFLIQANSLNATKNKRIIPLKNRPIYENGDIYIHFSVLKDLFGITSQFDNKNSIISITGKTQKIIDPMRNFVSPNEKKIVHVETNLKKAFSNTDLHFNSKNLTNDKSMVEYNIFNSSNKTVANINQYNTNDSGFDLSIYITDTMSPYIDEDLLKTLQNLIEIFSKNEASQFINQIQYHISHPPTGNIAPWINWEENINTKIRMIYSYPEDAIEFNKKEWSIEIDITVPF</sequence>
<dbReference type="CDD" id="cd05379">
    <property type="entry name" value="CAP_bacterial"/>
    <property type="match status" value="1"/>
</dbReference>
<dbReference type="InterPro" id="IPR014044">
    <property type="entry name" value="CAP_dom"/>
</dbReference>
<feature type="signal peptide" evidence="1">
    <location>
        <begin position="1"/>
        <end position="23"/>
    </location>
</feature>
<feature type="domain" description="SCP" evidence="2">
    <location>
        <begin position="43"/>
        <end position="159"/>
    </location>
</feature>
<dbReference type="Gene3D" id="3.40.33.10">
    <property type="entry name" value="CAP"/>
    <property type="match status" value="1"/>
</dbReference>
<dbReference type="SUPFAM" id="SSF55383">
    <property type="entry name" value="Copper amine oxidase, domain N"/>
    <property type="match status" value="1"/>
</dbReference>
<protein>
    <submittedName>
        <fullName evidence="4">CAP domain-containing protein</fullName>
    </submittedName>
</protein>
<keyword evidence="1" id="KW-0732">Signal</keyword>
<evidence type="ECO:0000259" key="2">
    <source>
        <dbReference type="Pfam" id="PF00188"/>
    </source>
</evidence>
<name>A0ABT8JND3_9BACL</name>
<dbReference type="EMBL" id="JAROCC010000001">
    <property type="protein sequence ID" value="MDN4605897.1"/>
    <property type="molecule type" value="Genomic_DNA"/>
</dbReference>
<reference evidence="4" key="1">
    <citation type="submission" date="2023-03" db="EMBL/GenBank/DDBJ databases">
        <title>MT1 and MT2 Draft Genomes of Novel Species.</title>
        <authorList>
            <person name="Venkateswaran K."/>
        </authorList>
    </citation>
    <scope>NUCLEOTIDE SEQUENCE</scope>
    <source>
        <strain evidence="4">F6_3S_P_2</strain>
    </source>
</reference>